<dbReference type="SUPFAM" id="SSF50969">
    <property type="entry name" value="YVTN repeat-like/Quinoprotein amine dehydrogenase"/>
    <property type="match status" value="1"/>
</dbReference>
<dbReference type="Proteomes" id="UP000823641">
    <property type="component" value="Unassembled WGS sequence"/>
</dbReference>
<comment type="caution">
    <text evidence="1">The sequence shown here is derived from an EMBL/GenBank/DDBJ whole genome shotgun (WGS) entry which is preliminary data.</text>
</comment>
<dbReference type="Pfam" id="PF15869">
    <property type="entry name" value="TolB_like"/>
    <property type="match status" value="1"/>
</dbReference>
<dbReference type="EMBL" id="JADIMG010000075">
    <property type="protein sequence ID" value="MBO8460234.1"/>
    <property type="molecule type" value="Genomic_DNA"/>
</dbReference>
<organism evidence="1 2">
    <name type="scientific">Candidatus Gallipaludibacter merdavium</name>
    <dbReference type="NCBI Taxonomy" id="2840839"/>
    <lineage>
        <taxon>Bacteria</taxon>
        <taxon>Pseudomonadati</taxon>
        <taxon>Bacteroidota</taxon>
        <taxon>Bacteroidia</taxon>
        <taxon>Bacteroidales</taxon>
        <taxon>Candidatus Gallipaludibacter</taxon>
    </lineage>
</organism>
<name>A0A9D9N4R3_9BACT</name>
<evidence type="ECO:0000313" key="2">
    <source>
        <dbReference type="Proteomes" id="UP000823641"/>
    </source>
</evidence>
<proteinExistence type="predicted"/>
<dbReference type="InterPro" id="IPR011044">
    <property type="entry name" value="Quino_amine_DH_bsu"/>
</dbReference>
<dbReference type="AlphaFoldDB" id="A0A9D9N4R3"/>
<accession>A0A9D9N4R3</accession>
<reference evidence="1" key="1">
    <citation type="submission" date="2020-10" db="EMBL/GenBank/DDBJ databases">
        <authorList>
            <person name="Gilroy R."/>
        </authorList>
    </citation>
    <scope>NUCLEOTIDE SEQUENCE</scope>
    <source>
        <strain evidence="1">G3-3990</strain>
    </source>
</reference>
<reference evidence="1" key="2">
    <citation type="journal article" date="2021" name="PeerJ">
        <title>Extensive microbial diversity within the chicken gut microbiome revealed by metagenomics and culture.</title>
        <authorList>
            <person name="Gilroy R."/>
            <person name="Ravi A."/>
            <person name="Getino M."/>
            <person name="Pursley I."/>
            <person name="Horton D.L."/>
            <person name="Alikhan N.F."/>
            <person name="Baker D."/>
            <person name="Gharbi K."/>
            <person name="Hall N."/>
            <person name="Watson M."/>
            <person name="Adriaenssens E.M."/>
            <person name="Foster-Nyarko E."/>
            <person name="Jarju S."/>
            <person name="Secka A."/>
            <person name="Antonio M."/>
            <person name="Oren A."/>
            <person name="Chaudhuri R.R."/>
            <person name="La Ragione R."/>
            <person name="Hildebrand F."/>
            <person name="Pallen M.J."/>
        </authorList>
    </citation>
    <scope>NUCLEOTIDE SEQUENCE</scope>
    <source>
        <strain evidence="1">G3-3990</strain>
    </source>
</reference>
<protein>
    <submittedName>
        <fullName evidence="1">Uncharacterized protein</fullName>
    </submittedName>
</protein>
<gene>
    <name evidence="1" type="ORF">IAA73_07885</name>
</gene>
<evidence type="ECO:0000313" key="1">
    <source>
        <dbReference type="EMBL" id="MBO8460234.1"/>
    </source>
</evidence>
<dbReference type="PROSITE" id="PS51257">
    <property type="entry name" value="PROKAR_LIPOPROTEIN"/>
    <property type="match status" value="1"/>
</dbReference>
<sequence length="353" mass="39496">MKKISFFCFLLFVVACSKEEKWTITKLPEPEVFLSDESLNDPYSLAVSDKFLVLKNWQSDTIIDVYDLQSRHCITHALPRGQGPNEGLHTTDIQYAAKEACFYLPDWGHYVMYQLKEADFGEPMAPVSVAFRFNPEQLADSVILRDWWKMMDNGKIVASNATPKGMLAYCEPSLAHVDFLAPYPKKEDVNPELDDWGHIGLYQCSSAASPDGRKVAAAYHSADFLNLLTVDENGSASVQSIVEALPNDIYVIQAGNGMTQGAFTGDSYLYYVDVTATDRSVYALYSGKRNRDCARGISRGNFVRVYDWEGNRKCMYDLGTEVLGIAVSPDEAYLYAVSSSSEEGLSVLRYQLD</sequence>